<dbReference type="AlphaFoldDB" id="A0AAV9QS36"/>
<proteinExistence type="predicted"/>
<sequence>MRGKKANASGWSRKGKKGAAFTPRPFGGPRSHGRNGGLFFSCEGPQRHIPLSLLEGFAHEPRPRSAFAARSRSTDWPDRNEPPRP</sequence>
<reference evidence="2 3" key="1">
    <citation type="submission" date="2021-06" db="EMBL/GenBank/DDBJ databases">
        <authorList>
            <person name="Palmer J.M."/>
        </authorList>
    </citation>
    <scope>NUCLEOTIDE SEQUENCE [LARGE SCALE GENOMIC DNA]</scope>
    <source>
        <strain evidence="2 3">MEX-2019</strain>
        <tissue evidence="2">Muscle</tissue>
    </source>
</reference>
<protein>
    <submittedName>
        <fullName evidence="2">Uncharacterized protein</fullName>
    </submittedName>
</protein>
<evidence type="ECO:0000256" key="1">
    <source>
        <dbReference type="SAM" id="MobiDB-lite"/>
    </source>
</evidence>
<evidence type="ECO:0000313" key="3">
    <source>
        <dbReference type="Proteomes" id="UP001311232"/>
    </source>
</evidence>
<feature type="region of interest" description="Disordered" evidence="1">
    <location>
        <begin position="63"/>
        <end position="85"/>
    </location>
</feature>
<evidence type="ECO:0000313" key="2">
    <source>
        <dbReference type="EMBL" id="KAK5598715.1"/>
    </source>
</evidence>
<gene>
    <name evidence="2" type="ORF">CRENBAI_005755</name>
</gene>
<accession>A0AAV9QS36</accession>
<organism evidence="2 3">
    <name type="scientific">Crenichthys baileyi</name>
    <name type="common">White River springfish</name>
    <dbReference type="NCBI Taxonomy" id="28760"/>
    <lineage>
        <taxon>Eukaryota</taxon>
        <taxon>Metazoa</taxon>
        <taxon>Chordata</taxon>
        <taxon>Craniata</taxon>
        <taxon>Vertebrata</taxon>
        <taxon>Euteleostomi</taxon>
        <taxon>Actinopterygii</taxon>
        <taxon>Neopterygii</taxon>
        <taxon>Teleostei</taxon>
        <taxon>Neoteleostei</taxon>
        <taxon>Acanthomorphata</taxon>
        <taxon>Ovalentaria</taxon>
        <taxon>Atherinomorphae</taxon>
        <taxon>Cyprinodontiformes</taxon>
        <taxon>Goodeidae</taxon>
        <taxon>Crenichthys</taxon>
    </lineage>
</organism>
<feature type="non-terminal residue" evidence="2">
    <location>
        <position position="85"/>
    </location>
</feature>
<feature type="compositionally biased region" description="Basic and acidic residues" evidence="1">
    <location>
        <begin position="72"/>
        <end position="85"/>
    </location>
</feature>
<name>A0AAV9QS36_9TELE</name>
<keyword evidence="3" id="KW-1185">Reference proteome</keyword>
<feature type="region of interest" description="Disordered" evidence="1">
    <location>
        <begin position="1"/>
        <end position="41"/>
    </location>
</feature>
<dbReference type="Proteomes" id="UP001311232">
    <property type="component" value="Unassembled WGS sequence"/>
</dbReference>
<dbReference type="EMBL" id="JAHHUM010003020">
    <property type="protein sequence ID" value="KAK5598715.1"/>
    <property type="molecule type" value="Genomic_DNA"/>
</dbReference>
<comment type="caution">
    <text evidence="2">The sequence shown here is derived from an EMBL/GenBank/DDBJ whole genome shotgun (WGS) entry which is preliminary data.</text>
</comment>